<dbReference type="AlphaFoldDB" id="A0A518JLX1"/>
<dbReference type="RefSeq" id="WP_145089263.1">
    <property type="nucleotide sequence ID" value="NZ_CP036348.1"/>
</dbReference>
<keyword evidence="3" id="KW-1185">Reference proteome</keyword>
<sequence>MSTTIQATTLRTVQQEDLRKLASVSSSPCVSILMPTHRTGREVQQAAIRLKNLLREATEQLQAAGDDCSILAPTESLSTSADFWQHQADGLAIYLCSDQCFAFKVNRHLEESVTVGDSFVIAPLISPRHAVDACFLLALTWDEARLFRSDGESLESVETKLLPAKFHDLVLPRDPEESLQHTSHRRVGNTAGTSTTMFHGQGEGEEKIEADRRNYLSRVSEEVAGAIYNSGMPLVLMATTEVGGHFAATSDLCIACHVEGSPARSNETQLLAQLRSTLGDESASNAGPFFERFGTALSRSQASSDLAEVRTAAKNGRVESVMISREPAIGEALNSIVIETLRHGGEVASCPEQQMPQGVEVAAILRF</sequence>
<dbReference type="EMBL" id="CP036348">
    <property type="protein sequence ID" value="QDV66546.1"/>
    <property type="molecule type" value="Genomic_DNA"/>
</dbReference>
<evidence type="ECO:0000313" key="3">
    <source>
        <dbReference type="Proteomes" id="UP000315082"/>
    </source>
</evidence>
<protein>
    <submittedName>
        <fullName evidence="2">Uncharacterized protein</fullName>
    </submittedName>
</protein>
<reference evidence="2 3" key="1">
    <citation type="submission" date="2019-02" db="EMBL/GenBank/DDBJ databases">
        <title>Deep-cultivation of Planctomycetes and their phenomic and genomic characterization uncovers novel biology.</title>
        <authorList>
            <person name="Wiegand S."/>
            <person name="Jogler M."/>
            <person name="Boedeker C."/>
            <person name="Pinto D."/>
            <person name="Vollmers J."/>
            <person name="Rivas-Marin E."/>
            <person name="Kohn T."/>
            <person name="Peeters S.H."/>
            <person name="Heuer A."/>
            <person name="Rast P."/>
            <person name="Oberbeckmann S."/>
            <person name="Bunk B."/>
            <person name="Jeske O."/>
            <person name="Meyerdierks A."/>
            <person name="Storesund J.E."/>
            <person name="Kallscheuer N."/>
            <person name="Luecker S."/>
            <person name="Lage O.M."/>
            <person name="Pohl T."/>
            <person name="Merkel B.J."/>
            <person name="Hornburger P."/>
            <person name="Mueller R.-W."/>
            <person name="Bruemmer F."/>
            <person name="Labrenz M."/>
            <person name="Spormann A.M."/>
            <person name="Op den Camp H."/>
            <person name="Overmann J."/>
            <person name="Amann R."/>
            <person name="Jetten M.S.M."/>
            <person name="Mascher T."/>
            <person name="Medema M.H."/>
            <person name="Devos D.P."/>
            <person name="Kaster A.-K."/>
            <person name="Ovreas L."/>
            <person name="Rohde M."/>
            <person name="Galperin M.Y."/>
            <person name="Jogler C."/>
        </authorList>
    </citation>
    <scope>NUCLEOTIDE SEQUENCE [LARGE SCALE GENOMIC DNA]</scope>
    <source>
        <strain evidence="2 3">Poly24</strain>
    </source>
</reference>
<gene>
    <name evidence="2" type="ORF">Poly24_02330</name>
</gene>
<proteinExistence type="predicted"/>
<dbReference type="Proteomes" id="UP000315082">
    <property type="component" value="Chromosome"/>
</dbReference>
<name>A0A518JLX1_9BACT</name>
<dbReference type="OrthoDB" id="4393931at2"/>
<dbReference type="KEGG" id="rcf:Poly24_02330"/>
<accession>A0A518JLX1</accession>
<dbReference type="Pfam" id="PF18845">
    <property type="entry name" value="baeRF_family3"/>
    <property type="match status" value="1"/>
</dbReference>
<evidence type="ECO:0000256" key="1">
    <source>
        <dbReference type="SAM" id="MobiDB-lite"/>
    </source>
</evidence>
<evidence type="ECO:0000313" key="2">
    <source>
        <dbReference type="EMBL" id="QDV66546.1"/>
    </source>
</evidence>
<dbReference type="InterPro" id="IPR041289">
    <property type="entry name" value="Bact_RF_family3"/>
</dbReference>
<feature type="region of interest" description="Disordered" evidence="1">
    <location>
        <begin position="177"/>
        <end position="207"/>
    </location>
</feature>
<organism evidence="2 3">
    <name type="scientific">Rosistilla carotiformis</name>
    <dbReference type="NCBI Taxonomy" id="2528017"/>
    <lineage>
        <taxon>Bacteria</taxon>
        <taxon>Pseudomonadati</taxon>
        <taxon>Planctomycetota</taxon>
        <taxon>Planctomycetia</taxon>
        <taxon>Pirellulales</taxon>
        <taxon>Pirellulaceae</taxon>
        <taxon>Rosistilla</taxon>
    </lineage>
</organism>